<evidence type="ECO:0000313" key="1">
    <source>
        <dbReference type="EMBL" id="MDY0870811.1"/>
    </source>
</evidence>
<sequence>MITIQNGQQQEPAWVADASANVQALYRYWQGKRAGADLPARADIDPVDIPALLPYLTIVEVVADVRRYVYRLVGTKEVEIRGQDPTGKSVAEAFYGPNIDEAHMFYDKAVATRDAVYDCSPFIGPDGRYNDDEILFLPLSDDGSRVTRIIVMAQCSLTPEFA</sequence>
<dbReference type="Pfam" id="PF07310">
    <property type="entry name" value="PAS_5"/>
    <property type="match status" value="1"/>
</dbReference>
<gene>
    <name evidence="1" type="ORF">SMD31_02715</name>
</gene>
<reference evidence="1 2" key="1">
    <citation type="journal article" date="2013" name="Antonie Van Leeuwenhoek">
        <title>Dongia rigui sp. nov., isolated from freshwater of a large wetland in Korea.</title>
        <authorList>
            <person name="Baik K.S."/>
            <person name="Hwang Y.M."/>
            <person name="Choi J.S."/>
            <person name="Kwon J."/>
            <person name="Seong C.N."/>
        </authorList>
    </citation>
    <scope>NUCLEOTIDE SEQUENCE [LARGE SCALE GENOMIC DNA]</scope>
    <source>
        <strain evidence="1 2">04SU4-P</strain>
    </source>
</reference>
<protein>
    <submittedName>
        <fullName evidence="1">PAS domain-containing protein</fullName>
    </submittedName>
</protein>
<accession>A0ABU5DW45</accession>
<comment type="caution">
    <text evidence="1">The sequence shown here is derived from an EMBL/GenBank/DDBJ whole genome shotgun (WGS) entry which is preliminary data.</text>
</comment>
<dbReference type="EMBL" id="JAXCLX010000001">
    <property type="protein sequence ID" value="MDY0870811.1"/>
    <property type="molecule type" value="Genomic_DNA"/>
</dbReference>
<organism evidence="1 2">
    <name type="scientific">Dongia rigui</name>
    <dbReference type="NCBI Taxonomy" id="940149"/>
    <lineage>
        <taxon>Bacteria</taxon>
        <taxon>Pseudomonadati</taxon>
        <taxon>Pseudomonadota</taxon>
        <taxon>Alphaproteobacteria</taxon>
        <taxon>Rhodospirillales</taxon>
        <taxon>Dongiaceae</taxon>
        <taxon>Dongia</taxon>
    </lineage>
</organism>
<name>A0ABU5DW45_9PROT</name>
<evidence type="ECO:0000313" key="2">
    <source>
        <dbReference type="Proteomes" id="UP001271769"/>
    </source>
</evidence>
<dbReference type="Proteomes" id="UP001271769">
    <property type="component" value="Unassembled WGS sequence"/>
</dbReference>
<dbReference type="RefSeq" id="WP_320499158.1">
    <property type="nucleotide sequence ID" value="NZ_JAXCLX010000001.1"/>
</dbReference>
<keyword evidence="2" id="KW-1185">Reference proteome</keyword>
<proteinExistence type="predicted"/>
<dbReference type="InterPro" id="IPR009922">
    <property type="entry name" value="DUF1457"/>
</dbReference>